<name>A0ABS5F7Q3_9PROT</name>
<evidence type="ECO:0000256" key="3">
    <source>
        <dbReference type="ARBA" id="ARBA00022692"/>
    </source>
</evidence>
<evidence type="ECO:0000313" key="8">
    <source>
        <dbReference type="Proteomes" id="UP001196870"/>
    </source>
</evidence>
<keyword evidence="2" id="KW-1003">Cell membrane</keyword>
<organism evidence="7 8">
    <name type="scientific">Plastoroseomonas hellenica</name>
    <dbReference type="NCBI Taxonomy" id="2687306"/>
    <lineage>
        <taxon>Bacteria</taxon>
        <taxon>Pseudomonadati</taxon>
        <taxon>Pseudomonadota</taxon>
        <taxon>Alphaproteobacteria</taxon>
        <taxon>Acetobacterales</taxon>
        <taxon>Acetobacteraceae</taxon>
        <taxon>Plastoroseomonas</taxon>
    </lineage>
</organism>
<keyword evidence="4 6" id="KW-1133">Transmembrane helix</keyword>
<gene>
    <name evidence="7" type="ORF">GXW71_29850</name>
</gene>
<comment type="caution">
    <text evidence="7">The sequence shown here is derived from an EMBL/GenBank/DDBJ whole genome shotgun (WGS) entry which is preliminary data.</text>
</comment>
<feature type="transmembrane region" description="Helical" evidence="6">
    <location>
        <begin position="30"/>
        <end position="56"/>
    </location>
</feature>
<keyword evidence="8" id="KW-1185">Reference proteome</keyword>
<dbReference type="Proteomes" id="UP001196870">
    <property type="component" value="Unassembled WGS sequence"/>
</dbReference>
<dbReference type="Pfam" id="PF01810">
    <property type="entry name" value="LysE"/>
    <property type="match status" value="1"/>
</dbReference>
<protein>
    <submittedName>
        <fullName evidence="7">LysE family transporter</fullName>
    </submittedName>
</protein>
<evidence type="ECO:0000256" key="5">
    <source>
        <dbReference type="ARBA" id="ARBA00023136"/>
    </source>
</evidence>
<feature type="transmembrane region" description="Helical" evidence="6">
    <location>
        <begin position="181"/>
        <end position="199"/>
    </location>
</feature>
<evidence type="ECO:0000256" key="6">
    <source>
        <dbReference type="SAM" id="Phobius"/>
    </source>
</evidence>
<reference evidence="8" key="1">
    <citation type="journal article" date="2021" name="Syst. Appl. Microbiol.">
        <title>Roseomonas hellenica sp. nov., isolated from roots of wild-growing Alkanna tinctoria.</title>
        <authorList>
            <person name="Rat A."/>
            <person name="Naranjo H.D."/>
            <person name="Lebbe L."/>
            <person name="Cnockaert M."/>
            <person name="Krigas N."/>
            <person name="Grigoriadou K."/>
            <person name="Maloupa E."/>
            <person name="Willems A."/>
        </authorList>
    </citation>
    <scope>NUCLEOTIDE SEQUENCE [LARGE SCALE GENOMIC DNA]</scope>
    <source>
        <strain evidence="8">LMG 31523</strain>
    </source>
</reference>
<evidence type="ECO:0000313" key="7">
    <source>
        <dbReference type="EMBL" id="MBR0668593.1"/>
    </source>
</evidence>
<proteinExistence type="predicted"/>
<evidence type="ECO:0000256" key="2">
    <source>
        <dbReference type="ARBA" id="ARBA00022475"/>
    </source>
</evidence>
<sequence>MVPAYALVLTTPGPNLLVILRAGLSGSGHAVAAAALGIGTGAGLAALCAVLAAMLLTREATRLDAMEIIGRVMFALLLARAGWRSIRRASRTAEAAEFASHGSPMTQFGFGVLAAISNPLTVPFFATFFLGHRETRELEIALAACGVIVLMAAGWFVALGLLLARHNARRSTGGRARWPEIAIGCALLACACAAVWPLYQQSM</sequence>
<evidence type="ECO:0000256" key="4">
    <source>
        <dbReference type="ARBA" id="ARBA00022989"/>
    </source>
</evidence>
<dbReference type="PANTHER" id="PTHR30086">
    <property type="entry name" value="ARGININE EXPORTER PROTEIN ARGO"/>
    <property type="match status" value="1"/>
</dbReference>
<feature type="transmembrane region" description="Helical" evidence="6">
    <location>
        <begin position="106"/>
        <end position="128"/>
    </location>
</feature>
<evidence type="ECO:0000256" key="1">
    <source>
        <dbReference type="ARBA" id="ARBA00004651"/>
    </source>
</evidence>
<dbReference type="EMBL" id="JAAGBB010000062">
    <property type="protein sequence ID" value="MBR0668593.1"/>
    <property type="molecule type" value="Genomic_DNA"/>
</dbReference>
<keyword evidence="3 6" id="KW-0812">Transmembrane</keyword>
<accession>A0ABS5F7Q3</accession>
<keyword evidence="5 6" id="KW-0472">Membrane</keyword>
<dbReference type="InterPro" id="IPR001123">
    <property type="entry name" value="LeuE-type"/>
</dbReference>
<dbReference type="PANTHER" id="PTHR30086:SF20">
    <property type="entry name" value="ARGININE EXPORTER PROTEIN ARGO-RELATED"/>
    <property type="match status" value="1"/>
</dbReference>
<feature type="transmembrane region" description="Helical" evidence="6">
    <location>
        <begin position="140"/>
        <end position="161"/>
    </location>
</feature>
<comment type="subcellular location">
    <subcellularLocation>
        <location evidence="1">Cell membrane</location>
        <topology evidence="1">Multi-pass membrane protein</topology>
    </subcellularLocation>
</comment>